<reference evidence="2 4" key="1">
    <citation type="submission" date="2015-11" db="EMBL/GenBank/DDBJ databases">
        <title>Genomic analysis of 38 Legionella species identifies large and diverse effector repertoires.</title>
        <authorList>
            <person name="Burstein D."/>
            <person name="Amaro F."/>
            <person name="Zusman T."/>
            <person name="Lifshitz Z."/>
            <person name="Cohen O."/>
            <person name="Gilbert J.A."/>
            <person name="Pupko T."/>
            <person name="Shuman H.A."/>
            <person name="Segal G."/>
        </authorList>
    </citation>
    <scope>NUCLEOTIDE SEQUENCE [LARGE SCALE GENOMIC DNA]</scope>
    <source>
        <strain evidence="2 4">ORW</strain>
    </source>
</reference>
<dbReference type="PANTHER" id="PTHR10992">
    <property type="entry name" value="METHYLESTERASE FAMILY MEMBER"/>
    <property type="match status" value="1"/>
</dbReference>
<protein>
    <submittedName>
        <fullName evidence="2">Hydrolase</fullName>
    </submittedName>
</protein>
<dbReference type="GO" id="GO:0080032">
    <property type="term" value="F:methyl jasmonate esterase activity"/>
    <property type="evidence" value="ECO:0007669"/>
    <property type="project" value="TreeGrafter"/>
</dbReference>
<dbReference type="InterPro" id="IPR029058">
    <property type="entry name" value="AB_hydrolase_fold"/>
</dbReference>
<dbReference type="PANTHER" id="PTHR10992:SF1086">
    <property type="entry name" value="AB HYDROLASE-1 DOMAIN-CONTAINING PROTEIN"/>
    <property type="match status" value="1"/>
</dbReference>
<name>A0A0W0S6S8_9GAMM</name>
<evidence type="ECO:0000313" key="5">
    <source>
        <dbReference type="Proteomes" id="UP000277577"/>
    </source>
</evidence>
<dbReference type="RefSeq" id="WP_028382065.1">
    <property type="nucleotide sequence ID" value="NZ_CAAAIT010000002.1"/>
</dbReference>
<reference evidence="3 5" key="2">
    <citation type="submission" date="2018-12" db="EMBL/GenBank/DDBJ databases">
        <authorList>
            <consortium name="Pathogen Informatics"/>
        </authorList>
    </citation>
    <scope>NUCLEOTIDE SEQUENCE [LARGE SCALE GENOMIC DNA]</scope>
    <source>
        <strain evidence="3 5">NCTC11976</strain>
    </source>
</reference>
<dbReference type="InterPro" id="IPR045889">
    <property type="entry name" value="MES/HNL"/>
</dbReference>
<dbReference type="GO" id="GO:0080030">
    <property type="term" value="F:methyl indole-3-acetate esterase activity"/>
    <property type="evidence" value="ECO:0007669"/>
    <property type="project" value="TreeGrafter"/>
</dbReference>
<dbReference type="AlphaFoldDB" id="A0A0W0S6S8"/>
<dbReference type="SUPFAM" id="SSF53474">
    <property type="entry name" value="alpha/beta-Hydrolases"/>
    <property type="match status" value="1"/>
</dbReference>
<accession>A0A0W0S6S8</accession>
<dbReference type="Proteomes" id="UP000054921">
    <property type="component" value="Unassembled WGS sequence"/>
</dbReference>
<dbReference type="EMBL" id="LNXW01000013">
    <property type="protein sequence ID" value="KTC79127.1"/>
    <property type="molecule type" value="Genomic_DNA"/>
</dbReference>
<dbReference type="Pfam" id="PF12697">
    <property type="entry name" value="Abhydrolase_6"/>
    <property type="match status" value="1"/>
</dbReference>
<evidence type="ECO:0000259" key="1">
    <source>
        <dbReference type="Pfam" id="PF12697"/>
    </source>
</evidence>
<dbReference type="Proteomes" id="UP000277577">
    <property type="component" value="Chromosome"/>
</dbReference>
<evidence type="ECO:0000313" key="4">
    <source>
        <dbReference type="Proteomes" id="UP000054921"/>
    </source>
</evidence>
<keyword evidence="5" id="KW-1185">Reference proteome</keyword>
<proteinExistence type="predicted"/>
<feature type="domain" description="AB hydrolase-1" evidence="1">
    <location>
        <begin position="8"/>
        <end position="232"/>
    </location>
</feature>
<dbReference type="Gene3D" id="3.40.50.1820">
    <property type="entry name" value="alpha/beta hydrolase"/>
    <property type="match status" value="1"/>
</dbReference>
<dbReference type="PATRIC" id="fig|28084.5.peg.1247"/>
<dbReference type="InterPro" id="IPR000073">
    <property type="entry name" value="AB_hydrolase_1"/>
</dbReference>
<dbReference type="OrthoDB" id="9773549at2"/>
<evidence type="ECO:0000313" key="3">
    <source>
        <dbReference type="EMBL" id="VEB36610.1"/>
    </source>
</evidence>
<dbReference type="EMBL" id="LR134173">
    <property type="protein sequence ID" value="VEB36610.1"/>
    <property type="molecule type" value="Genomic_DNA"/>
</dbReference>
<organism evidence="2 4">
    <name type="scientific">Legionella cherrii</name>
    <dbReference type="NCBI Taxonomy" id="28084"/>
    <lineage>
        <taxon>Bacteria</taxon>
        <taxon>Pseudomonadati</taxon>
        <taxon>Pseudomonadota</taxon>
        <taxon>Gammaproteobacteria</taxon>
        <taxon>Legionellales</taxon>
        <taxon>Legionellaceae</taxon>
        <taxon>Legionella</taxon>
    </lineage>
</organism>
<keyword evidence="2" id="KW-0378">Hydrolase</keyword>
<dbReference type="STRING" id="28084.Lche_1147"/>
<sequence length="239" mass="27033">MQNSQTFILIHGAWHASWCWKRIAEELSLKGHKVFTPDLPGHGSLKNQISSSIGLADYVNSVVQLIQHQQEQVILVGHSMAGLVISEVAEVIPNAIRELIFVAGYVPQDQKSLFSIAQESESNNLTPFLIIDETLQEIRLQFSPALINVFFNYCSKEDAQEALSKLQAQPLRPFSEPVHIGEQFTRISKRCLVCRYDQALHLSDQLRMSREVTDNIVYLDADHAAYYSGVRQIVDELLK</sequence>
<gene>
    <name evidence="2" type="ORF">Lche_1147</name>
    <name evidence="3" type="ORF">NCTC11976_01797</name>
</gene>
<evidence type="ECO:0000313" key="2">
    <source>
        <dbReference type="EMBL" id="KTC79127.1"/>
    </source>
</evidence>